<dbReference type="AlphaFoldDB" id="A0A1J1GK46"/>
<evidence type="ECO:0000313" key="3">
    <source>
        <dbReference type="EMBL" id="CRG84595.1"/>
    </source>
</evidence>
<dbReference type="GeneID" id="39734164"/>
<dbReference type="Gene3D" id="6.10.280.180">
    <property type="entry name" value="Plasmodium RESA, N-terminal helical domain"/>
    <property type="match status" value="1"/>
</dbReference>
<feature type="domain" description="Plasmodium RESA N-terminal" evidence="2">
    <location>
        <begin position="121"/>
        <end position="214"/>
    </location>
</feature>
<keyword evidence="4" id="KW-1185">Reference proteome</keyword>
<name>A0A1J1GK46_PLARL</name>
<dbReference type="OMA" id="KLYMNIN"/>
<dbReference type="Pfam" id="PF09687">
    <property type="entry name" value="PRESAN"/>
    <property type="match status" value="1"/>
</dbReference>
<gene>
    <name evidence="3" type="ORF">PRELSG_0023700</name>
</gene>
<dbReference type="InterPro" id="IPR044885">
    <property type="entry name" value="PRESA_N_sf"/>
</dbReference>
<dbReference type="Proteomes" id="UP000220158">
    <property type="component" value="Unassembled WGS sequence"/>
</dbReference>
<evidence type="ECO:0000259" key="2">
    <source>
        <dbReference type="Pfam" id="PF09687"/>
    </source>
</evidence>
<reference evidence="3 4" key="1">
    <citation type="submission" date="2015-04" db="EMBL/GenBank/DDBJ databases">
        <authorList>
            <consortium name="Pathogen Informatics"/>
        </authorList>
    </citation>
    <scope>NUCLEOTIDE SEQUENCE [LARGE SCALE GENOMIC DNA]</scope>
    <source>
        <strain evidence="3 4">SGS1</strain>
    </source>
</reference>
<evidence type="ECO:0000313" key="4">
    <source>
        <dbReference type="Proteomes" id="UP000220158"/>
    </source>
</evidence>
<dbReference type="InterPro" id="IPR019111">
    <property type="entry name" value="PRESA_N"/>
</dbReference>
<organism evidence="3 4">
    <name type="scientific">Plasmodium relictum</name>
    <dbReference type="NCBI Taxonomy" id="85471"/>
    <lineage>
        <taxon>Eukaryota</taxon>
        <taxon>Sar</taxon>
        <taxon>Alveolata</taxon>
        <taxon>Apicomplexa</taxon>
        <taxon>Aconoidasida</taxon>
        <taxon>Haemosporida</taxon>
        <taxon>Plasmodiidae</taxon>
        <taxon>Plasmodium</taxon>
        <taxon>Plasmodium (Haemamoeba)</taxon>
    </lineage>
</organism>
<sequence>MIHSNINMKNGSTCLPGKKGYIFRGNYKNFMLSRLFIVSFLSLFIFFLQDKCKLKNNISSEFQFKCKVSRILAEIEKENEGNKNADNTLDFSELLSSLSEARTSDKDSGETVSYLEFLPKWNEHRAHQDEFLQDFSTDLFHKFIEFAVSHRIDSDDKDEFCSRILGNINDTANSIKVTLKTRLDDLFINGSCTKEECERFLQFSRQIWGRFRDMSLKYFKENLNKLYYNTD</sequence>
<dbReference type="VEuPathDB" id="PlasmoDB:PRELSG_0023700"/>
<keyword evidence="1" id="KW-0812">Transmembrane</keyword>
<dbReference type="RefSeq" id="XP_028531112.1">
    <property type="nucleotide sequence ID" value="XM_028680215.1"/>
</dbReference>
<keyword evidence="1" id="KW-1133">Transmembrane helix</keyword>
<dbReference type="KEGG" id="prel:PRELSG_0023700"/>
<dbReference type="EMBL" id="CVMU01000155">
    <property type="protein sequence ID" value="CRG84595.1"/>
    <property type="molecule type" value="Genomic_DNA"/>
</dbReference>
<feature type="transmembrane region" description="Helical" evidence="1">
    <location>
        <begin position="30"/>
        <end position="48"/>
    </location>
</feature>
<proteinExistence type="predicted"/>
<keyword evidence="1" id="KW-0472">Membrane</keyword>
<protein>
    <recommendedName>
        <fullName evidence="2">Plasmodium RESA N-terminal domain-containing protein</fullName>
    </recommendedName>
</protein>
<accession>A0A1J1GK46</accession>
<evidence type="ECO:0000256" key="1">
    <source>
        <dbReference type="SAM" id="Phobius"/>
    </source>
</evidence>